<organism evidence="1 2">
    <name type="scientific">Candidatus Aphodenecus pullistercoris</name>
    <dbReference type="NCBI Taxonomy" id="2840669"/>
    <lineage>
        <taxon>Bacteria</taxon>
        <taxon>Pseudomonadati</taxon>
        <taxon>Spirochaetota</taxon>
        <taxon>Spirochaetia</taxon>
        <taxon>Spirochaetales</taxon>
        <taxon>Candidatus Aphodenecus</taxon>
    </lineage>
</organism>
<proteinExistence type="predicted"/>
<reference evidence="1" key="1">
    <citation type="submission" date="2020-10" db="EMBL/GenBank/DDBJ databases">
        <authorList>
            <person name="Gilroy R."/>
        </authorList>
    </citation>
    <scope>NUCLEOTIDE SEQUENCE</scope>
    <source>
        <strain evidence="1">11167</strain>
    </source>
</reference>
<gene>
    <name evidence="1" type="ORF">IAC42_02385</name>
</gene>
<reference evidence="1" key="2">
    <citation type="journal article" date="2021" name="PeerJ">
        <title>Extensive microbial diversity within the chicken gut microbiome revealed by metagenomics and culture.</title>
        <authorList>
            <person name="Gilroy R."/>
            <person name="Ravi A."/>
            <person name="Getino M."/>
            <person name="Pursley I."/>
            <person name="Horton D.L."/>
            <person name="Alikhan N.F."/>
            <person name="Baker D."/>
            <person name="Gharbi K."/>
            <person name="Hall N."/>
            <person name="Watson M."/>
            <person name="Adriaenssens E.M."/>
            <person name="Foster-Nyarko E."/>
            <person name="Jarju S."/>
            <person name="Secka A."/>
            <person name="Antonio M."/>
            <person name="Oren A."/>
            <person name="Chaudhuri R.R."/>
            <person name="La Ragione R."/>
            <person name="Hildebrand F."/>
            <person name="Pallen M.J."/>
        </authorList>
    </citation>
    <scope>NUCLEOTIDE SEQUENCE</scope>
    <source>
        <strain evidence="1">11167</strain>
    </source>
</reference>
<evidence type="ECO:0000313" key="2">
    <source>
        <dbReference type="Proteomes" id="UP000823633"/>
    </source>
</evidence>
<dbReference type="AlphaFoldDB" id="A0A9D9E9Y7"/>
<sequence>MEEKKIFQVDVVIETRFPIAVIAEDAMSARELAYDAYLREASSGPVANVWDGQTTRPTIVPVCTMSDYGKRMWEKYDKPIYSRNENGDPRPVWLHDLEEAEEVSG</sequence>
<dbReference type="Proteomes" id="UP000823633">
    <property type="component" value="Unassembled WGS sequence"/>
</dbReference>
<protein>
    <submittedName>
        <fullName evidence="1">Uncharacterized protein</fullName>
    </submittedName>
</protein>
<comment type="caution">
    <text evidence="1">The sequence shown here is derived from an EMBL/GenBank/DDBJ whole genome shotgun (WGS) entry which is preliminary data.</text>
</comment>
<dbReference type="EMBL" id="JADIMU010000016">
    <property type="protein sequence ID" value="MBO8442595.1"/>
    <property type="molecule type" value="Genomic_DNA"/>
</dbReference>
<accession>A0A9D9E9Y7</accession>
<name>A0A9D9E9Y7_9SPIR</name>
<evidence type="ECO:0000313" key="1">
    <source>
        <dbReference type="EMBL" id="MBO8442595.1"/>
    </source>
</evidence>